<dbReference type="EMBL" id="GL945435">
    <property type="protein sequence ID" value="EGO23348.1"/>
    <property type="molecule type" value="Genomic_DNA"/>
</dbReference>
<protein>
    <submittedName>
        <fullName evidence="1">Uncharacterized protein</fullName>
    </submittedName>
</protein>
<organism>
    <name type="scientific">Serpula lacrymans var. lacrymans (strain S7.9)</name>
    <name type="common">Dry rot fungus</name>
    <dbReference type="NCBI Taxonomy" id="578457"/>
    <lineage>
        <taxon>Eukaryota</taxon>
        <taxon>Fungi</taxon>
        <taxon>Dikarya</taxon>
        <taxon>Basidiomycota</taxon>
        <taxon>Agaricomycotina</taxon>
        <taxon>Agaricomycetes</taxon>
        <taxon>Agaricomycetidae</taxon>
        <taxon>Boletales</taxon>
        <taxon>Coniophorineae</taxon>
        <taxon>Serpulaceae</taxon>
        <taxon>Serpula</taxon>
    </lineage>
</organism>
<dbReference type="HOGENOM" id="CLU_2514036_0_0_1"/>
<dbReference type="GeneID" id="18811482"/>
<dbReference type="RefSeq" id="XP_007319110.1">
    <property type="nucleotide sequence ID" value="XM_007319048.1"/>
</dbReference>
<name>F8NZL7_SERL9</name>
<dbReference type="KEGG" id="sla:SERLADRAFT_391197"/>
<proteinExistence type="predicted"/>
<reference evidence="1" key="1">
    <citation type="submission" date="2011-04" db="EMBL/GenBank/DDBJ databases">
        <title>Evolution of plant cell wall degrading machinery underlies the functional diversity of forest fungi.</title>
        <authorList>
            <consortium name="US DOE Joint Genome Institute (JGI-PGF)"/>
            <person name="Eastwood D.C."/>
            <person name="Floudas D."/>
            <person name="Binder M."/>
            <person name="Majcherczyk A."/>
            <person name="Schneider P."/>
            <person name="Aerts A."/>
            <person name="Asiegbu F.O."/>
            <person name="Baker S.E."/>
            <person name="Barry K."/>
            <person name="Bendiksby M."/>
            <person name="Blumentritt M."/>
            <person name="Coutinho P.M."/>
            <person name="Cullen D."/>
            <person name="Cullen D."/>
            <person name="Gathman A."/>
            <person name="Goodell B."/>
            <person name="Henrissat B."/>
            <person name="Ihrmark K."/>
            <person name="Kauserud H."/>
            <person name="Kohler A."/>
            <person name="LaButti K."/>
            <person name="Lapidus A."/>
            <person name="Lavin J.L."/>
            <person name="Lee Y.-H."/>
            <person name="Lindquist E."/>
            <person name="Lilly W."/>
            <person name="Lucas S."/>
            <person name="Morin E."/>
            <person name="Murat C."/>
            <person name="Oguiza J.A."/>
            <person name="Park J."/>
            <person name="Pisabarro A.G."/>
            <person name="Riley R."/>
            <person name="Rosling A."/>
            <person name="Salamov A."/>
            <person name="Schmidt O."/>
            <person name="Schmutz J."/>
            <person name="Skrede I."/>
            <person name="Stenlid J."/>
            <person name="Wiebenga A."/>
            <person name="Xie X."/>
            <person name="Kues U."/>
            <person name="Hibbett D.S."/>
            <person name="Hoffmeister D."/>
            <person name="Hogberg N."/>
            <person name="Martin F."/>
            <person name="Grigoriev I.V."/>
            <person name="Watkinson S.C."/>
        </authorList>
    </citation>
    <scope>NUCLEOTIDE SEQUENCE</scope>
    <source>
        <strain evidence="1">S7.9</strain>
    </source>
</reference>
<gene>
    <name evidence="1" type="ORF">SERLADRAFT_391197</name>
</gene>
<sequence length="85" mass="9696">MHNTTIRHCDTSYSVYGIQRLDECAPPFALIFRVLCCWSTSHCCTASKTILVDAIRDFLYLGAEVFDARWVSTIWRVEITSFAAT</sequence>
<accession>F8NZL7</accession>
<dbReference type="Proteomes" id="UP000008064">
    <property type="component" value="Unassembled WGS sequence"/>
</dbReference>
<dbReference type="AlphaFoldDB" id="F8NZL7"/>
<evidence type="ECO:0000313" key="1">
    <source>
        <dbReference type="EMBL" id="EGO23348.1"/>
    </source>
</evidence>